<dbReference type="AlphaFoldDB" id="A0A1X2IBJ7"/>
<keyword evidence="2" id="KW-1185">Reference proteome</keyword>
<organism evidence="1 2">
    <name type="scientific">Absidia repens</name>
    <dbReference type="NCBI Taxonomy" id="90262"/>
    <lineage>
        <taxon>Eukaryota</taxon>
        <taxon>Fungi</taxon>
        <taxon>Fungi incertae sedis</taxon>
        <taxon>Mucoromycota</taxon>
        <taxon>Mucoromycotina</taxon>
        <taxon>Mucoromycetes</taxon>
        <taxon>Mucorales</taxon>
        <taxon>Cunninghamellaceae</taxon>
        <taxon>Absidia</taxon>
    </lineage>
</organism>
<evidence type="ECO:0000313" key="1">
    <source>
        <dbReference type="EMBL" id="ORZ13479.1"/>
    </source>
</evidence>
<comment type="caution">
    <text evidence="1">The sequence shown here is derived from an EMBL/GenBank/DDBJ whole genome shotgun (WGS) entry which is preliminary data.</text>
</comment>
<dbReference type="EMBL" id="MCGE01000016">
    <property type="protein sequence ID" value="ORZ13479.1"/>
    <property type="molecule type" value="Genomic_DNA"/>
</dbReference>
<dbReference type="Proteomes" id="UP000193560">
    <property type="component" value="Unassembled WGS sequence"/>
</dbReference>
<proteinExistence type="predicted"/>
<accession>A0A1X2IBJ7</accession>
<sequence length="70" mass="8135">MLKWAGMDCSLVESTLLDKVIMVLRWLNYFLLGDVLYTYYDLNNLLVWLNMTYIATIEIAGTRIDVSLVI</sequence>
<feature type="non-terminal residue" evidence="1">
    <location>
        <position position="70"/>
    </location>
</feature>
<protein>
    <submittedName>
        <fullName evidence="1">Uncharacterized protein</fullName>
    </submittedName>
</protein>
<gene>
    <name evidence="1" type="ORF">BCR42DRAFT_418402</name>
</gene>
<evidence type="ECO:0000313" key="2">
    <source>
        <dbReference type="Proteomes" id="UP000193560"/>
    </source>
</evidence>
<name>A0A1X2IBJ7_9FUNG</name>
<reference evidence="1 2" key="1">
    <citation type="submission" date="2016-07" db="EMBL/GenBank/DDBJ databases">
        <title>Pervasive Adenine N6-methylation of Active Genes in Fungi.</title>
        <authorList>
            <consortium name="DOE Joint Genome Institute"/>
            <person name="Mondo S.J."/>
            <person name="Dannebaum R.O."/>
            <person name="Kuo R.C."/>
            <person name="Labutti K."/>
            <person name="Haridas S."/>
            <person name="Kuo A."/>
            <person name="Salamov A."/>
            <person name="Ahrendt S.R."/>
            <person name="Lipzen A."/>
            <person name="Sullivan W."/>
            <person name="Andreopoulos W.B."/>
            <person name="Clum A."/>
            <person name="Lindquist E."/>
            <person name="Daum C."/>
            <person name="Ramamoorthy G.K."/>
            <person name="Gryganskyi A."/>
            <person name="Culley D."/>
            <person name="Magnuson J.K."/>
            <person name="James T.Y."/>
            <person name="O'Malley M.A."/>
            <person name="Stajich J.E."/>
            <person name="Spatafora J.W."/>
            <person name="Visel A."/>
            <person name="Grigoriev I.V."/>
        </authorList>
    </citation>
    <scope>NUCLEOTIDE SEQUENCE [LARGE SCALE GENOMIC DNA]</scope>
    <source>
        <strain evidence="1 2">NRRL 1336</strain>
    </source>
</reference>